<organism evidence="2">
    <name type="scientific">marine metagenome</name>
    <dbReference type="NCBI Taxonomy" id="408172"/>
    <lineage>
        <taxon>unclassified sequences</taxon>
        <taxon>metagenomes</taxon>
        <taxon>ecological metagenomes</taxon>
    </lineage>
</organism>
<dbReference type="Pfam" id="PF00801">
    <property type="entry name" value="PKD"/>
    <property type="match status" value="1"/>
</dbReference>
<feature type="domain" description="PKD/Chitinase" evidence="1">
    <location>
        <begin position="35"/>
        <end position="113"/>
    </location>
</feature>
<name>A0A383CKH1_9ZZZZ</name>
<gene>
    <name evidence="2" type="ORF">METZ01_LOCUS485387</name>
</gene>
<dbReference type="SUPFAM" id="SSF49299">
    <property type="entry name" value="PKD domain"/>
    <property type="match status" value="1"/>
</dbReference>
<feature type="non-terminal residue" evidence="2">
    <location>
        <position position="240"/>
    </location>
</feature>
<protein>
    <recommendedName>
        <fullName evidence="1">PKD/Chitinase domain-containing protein</fullName>
    </recommendedName>
</protein>
<evidence type="ECO:0000259" key="1">
    <source>
        <dbReference type="SMART" id="SM00089"/>
    </source>
</evidence>
<dbReference type="InterPro" id="IPR035986">
    <property type="entry name" value="PKD_dom_sf"/>
</dbReference>
<dbReference type="InterPro" id="IPR022409">
    <property type="entry name" value="PKD/Chitinase_dom"/>
</dbReference>
<proteinExistence type="predicted"/>
<dbReference type="AlphaFoldDB" id="A0A383CKH1"/>
<evidence type="ECO:0000313" key="2">
    <source>
        <dbReference type="EMBL" id="SVE32533.1"/>
    </source>
</evidence>
<accession>A0A383CKH1</accession>
<dbReference type="InterPro" id="IPR000601">
    <property type="entry name" value="PKD_dom"/>
</dbReference>
<feature type="domain" description="PKD/Chitinase" evidence="1">
    <location>
        <begin position="126"/>
        <end position="211"/>
    </location>
</feature>
<feature type="non-terminal residue" evidence="2">
    <location>
        <position position="1"/>
    </location>
</feature>
<sequence>VGDHNITFQGRDDFGSWSNMAYTHLIIKSNPTSEIIYVSTNSTDEGTPITFRGQGNDEDGHIVTYEWRSSIDDIFSRSDDVEISHLSPGDHNITFKARDNEGVWSSPVVVQVHINSIPDVDIDSITPGESVYHNDLNGTQVTFNGSFEDSDGYAVDFEWISSLDGMLSNTSSFTYQIPSLSVGVHTISFRGQDDSGTWSSSVSVMLYVGAYPNGSIVSVSSSFVNEDESIDIELFGTDPD</sequence>
<dbReference type="Gene3D" id="2.60.40.10">
    <property type="entry name" value="Immunoglobulins"/>
    <property type="match status" value="2"/>
</dbReference>
<dbReference type="EMBL" id="UINC01209491">
    <property type="protein sequence ID" value="SVE32533.1"/>
    <property type="molecule type" value="Genomic_DNA"/>
</dbReference>
<dbReference type="InterPro" id="IPR013783">
    <property type="entry name" value="Ig-like_fold"/>
</dbReference>
<reference evidence="2" key="1">
    <citation type="submission" date="2018-05" db="EMBL/GenBank/DDBJ databases">
        <authorList>
            <person name="Lanie J.A."/>
            <person name="Ng W.-L."/>
            <person name="Kazmierczak K.M."/>
            <person name="Andrzejewski T.M."/>
            <person name="Davidsen T.M."/>
            <person name="Wayne K.J."/>
            <person name="Tettelin H."/>
            <person name="Glass J.I."/>
            <person name="Rusch D."/>
            <person name="Podicherti R."/>
            <person name="Tsui H.-C.T."/>
            <person name="Winkler M.E."/>
        </authorList>
    </citation>
    <scope>NUCLEOTIDE SEQUENCE</scope>
</reference>
<dbReference type="SMART" id="SM00089">
    <property type="entry name" value="PKD"/>
    <property type="match status" value="2"/>
</dbReference>